<dbReference type="GO" id="GO:0016020">
    <property type="term" value="C:membrane"/>
    <property type="evidence" value="ECO:0007669"/>
    <property type="project" value="TreeGrafter"/>
</dbReference>
<proteinExistence type="predicted"/>
<name>A0AAD3DFT7_9CHLO</name>
<dbReference type="InterPro" id="IPR000873">
    <property type="entry name" value="AMP-dep_synth/lig_dom"/>
</dbReference>
<sequence>MPSGSSQFPLLAEVEPARPAQNGRPEVSPVYRPAFHKDSFPKLDGIETCYDLFEKSCQLYPDCPCLGERAPPGSTPAPAGSTPSSPSPSSSSSPGPYVFMTYREVAEAVEAVAGGYVAAGLGPGDRIGVLGANCKEWMMAMQGMNRMSMVCVPLYETLGDSAVEFIIKHSGTRLVVCSAAKLPVVARALRGEAVRQV</sequence>
<comment type="caution">
    <text evidence="3">The sequence shown here is derived from an EMBL/GenBank/DDBJ whole genome shotgun (WGS) entry which is preliminary data.</text>
</comment>
<dbReference type="GO" id="GO:0005783">
    <property type="term" value="C:endoplasmic reticulum"/>
    <property type="evidence" value="ECO:0007669"/>
    <property type="project" value="TreeGrafter"/>
</dbReference>
<accession>A0AAD3DFT7</accession>
<dbReference type="EMBL" id="BMAR01000001">
    <property type="protein sequence ID" value="GFR41005.1"/>
    <property type="molecule type" value="Genomic_DNA"/>
</dbReference>
<evidence type="ECO:0000313" key="4">
    <source>
        <dbReference type="Proteomes" id="UP001054857"/>
    </source>
</evidence>
<evidence type="ECO:0000313" key="3">
    <source>
        <dbReference type="EMBL" id="GFR41005.1"/>
    </source>
</evidence>
<dbReference type="PANTHER" id="PTHR43272:SF3">
    <property type="entry name" value="LONG CHAIN ACYL-COA SYNTHETASE 4"/>
    <property type="match status" value="1"/>
</dbReference>
<gene>
    <name evidence="3" type="ORF">Agub_g1672</name>
</gene>
<dbReference type="Gene3D" id="3.40.50.12780">
    <property type="entry name" value="N-terminal domain of ligase-like"/>
    <property type="match status" value="1"/>
</dbReference>
<evidence type="ECO:0000256" key="1">
    <source>
        <dbReference type="SAM" id="MobiDB-lite"/>
    </source>
</evidence>
<dbReference type="AlphaFoldDB" id="A0AAD3DFT7"/>
<dbReference type="SUPFAM" id="SSF56801">
    <property type="entry name" value="Acetyl-CoA synthetase-like"/>
    <property type="match status" value="1"/>
</dbReference>
<dbReference type="InterPro" id="IPR042099">
    <property type="entry name" value="ANL_N_sf"/>
</dbReference>
<dbReference type="GO" id="GO:0004467">
    <property type="term" value="F:long-chain fatty acid-CoA ligase activity"/>
    <property type="evidence" value="ECO:0007669"/>
    <property type="project" value="TreeGrafter"/>
</dbReference>
<evidence type="ECO:0000259" key="2">
    <source>
        <dbReference type="Pfam" id="PF00501"/>
    </source>
</evidence>
<reference evidence="3 4" key="1">
    <citation type="journal article" date="2021" name="Sci. Rep.">
        <title>Genome sequencing of the multicellular alga Astrephomene provides insights into convergent evolution of germ-soma differentiation.</title>
        <authorList>
            <person name="Yamashita S."/>
            <person name="Yamamoto K."/>
            <person name="Matsuzaki R."/>
            <person name="Suzuki S."/>
            <person name="Yamaguchi H."/>
            <person name="Hirooka S."/>
            <person name="Minakuchi Y."/>
            <person name="Miyagishima S."/>
            <person name="Kawachi M."/>
            <person name="Toyoda A."/>
            <person name="Nozaki H."/>
        </authorList>
    </citation>
    <scope>NUCLEOTIDE SEQUENCE [LARGE SCALE GENOMIC DNA]</scope>
    <source>
        <strain evidence="3 4">NIES-4017</strain>
    </source>
</reference>
<feature type="region of interest" description="Disordered" evidence="1">
    <location>
        <begin position="1"/>
        <end position="32"/>
    </location>
</feature>
<feature type="region of interest" description="Disordered" evidence="1">
    <location>
        <begin position="71"/>
        <end position="93"/>
    </location>
</feature>
<dbReference type="PANTHER" id="PTHR43272">
    <property type="entry name" value="LONG-CHAIN-FATTY-ACID--COA LIGASE"/>
    <property type="match status" value="1"/>
</dbReference>
<dbReference type="Pfam" id="PF00501">
    <property type="entry name" value="AMP-binding"/>
    <property type="match status" value="1"/>
</dbReference>
<organism evidence="3 4">
    <name type="scientific">Astrephomene gubernaculifera</name>
    <dbReference type="NCBI Taxonomy" id="47775"/>
    <lineage>
        <taxon>Eukaryota</taxon>
        <taxon>Viridiplantae</taxon>
        <taxon>Chlorophyta</taxon>
        <taxon>core chlorophytes</taxon>
        <taxon>Chlorophyceae</taxon>
        <taxon>CS clade</taxon>
        <taxon>Chlamydomonadales</taxon>
        <taxon>Astrephomenaceae</taxon>
        <taxon>Astrephomene</taxon>
    </lineage>
</organism>
<keyword evidence="4" id="KW-1185">Reference proteome</keyword>
<feature type="domain" description="AMP-dependent synthetase/ligase" evidence="2">
    <location>
        <begin position="96"/>
        <end position="185"/>
    </location>
</feature>
<feature type="non-terminal residue" evidence="3">
    <location>
        <position position="197"/>
    </location>
</feature>
<dbReference type="Proteomes" id="UP001054857">
    <property type="component" value="Unassembled WGS sequence"/>
</dbReference>
<protein>
    <recommendedName>
        <fullName evidence="2">AMP-dependent synthetase/ligase domain-containing protein</fullName>
    </recommendedName>
</protein>